<sequence>MEILQKFKQNGYFTAELYHLLSKKKLCPDSTEITPSEYEKEMKMSTQQRLQTLNNIEMDNIISIAGKHPNKTVLLFSPKLLVFQNFKPNDKIVAKFSVKNISQGPTCLNMVFKESSYFFIKPYGGQLLSRLAPGISVTFAITFLPVQYEDYTHRVTFYTDHDQYVLPLIVQPKSAYLSKDQKIDINVAFKTMHLGDTNGMLSAIFETGENFSIMLSGSTHTVSVELEKQVVRFFDTYNTMMRQQSFKIINKSDHLLTYMFMKNDNVYYDFEEKVKLATIFYNMKESESAKYMKLVQYDVLSSDEHERVYTRIFYDEIQSLVADETLRYQNTHFSIEPIVSNYDHQKIMHTVISLDV</sequence>
<keyword evidence="2" id="KW-1185">Reference proteome</keyword>
<gene>
    <name evidence="1" type="primary">HaOG203567</name>
    <name evidence="1" type="ORF">B5X24_HaOG203567</name>
</gene>
<dbReference type="OrthoDB" id="442692at2759"/>
<dbReference type="EMBL" id="KZ149933">
    <property type="protein sequence ID" value="PZC77250.1"/>
    <property type="molecule type" value="Genomic_DNA"/>
</dbReference>
<evidence type="ECO:0000313" key="2">
    <source>
        <dbReference type="Proteomes" id="UP000249218"/>
    </source>
</evidence>
<dbReference type="AlphaFoldDB" id="A0A2W1BWR5"/>
<evidence type="ECO:0000313" key="1">
    <source>
        <dbReference type="EMBL" id="PZC77250.1"/>
    </source>
</evidence>
<dbReference type="InterPro" id="IPR013783">
    <property type="entry name" value="Ig-like_fold"/>
</dbReference>
<dbReference type="PANTHER" id="PTHR23053">
    <property type="entry name" value="DLEC1 DELETED IN LUNG AND ESOPHAGEAL CANCER 1"/>
    <property type="match status" value="1"/>
</dbReference>
<evidence type="ECO:0008006" key="3">
    <source>
        <dbReference type="Google" id="ProtNLM"/>
    </source>
</evidence>
<dbReference type="Proteomes" id="UP000249218">
    <property type="component" value="Unassembled WGS sequence"/>
</dbReference>
<dbReference type="GO" id="GO:0005930">
    <property type="term" value="C:axoneme"/>
    <property type="evidence" value="ECO:0007669"/>
    <property type="project" value="TreeGrafter"/>
</dbReference>
<protein>
    <recommendedName>
        <fullName evidence="3">Abnormal spindle-like microcephaly-associated protein ASH domain-containing protein</fullName>
    </recommendedName>
</protein>
<dbReference type="InterPro" id="IPR033305">
    <property type="entry name" value="Hydin-like"/>
</dbReference>
<proteinExistence type="predicted"/>
<dbReference type="PANTHER" id="PTHR23053:SF0">
    <property type="entry name" value="HYDROCEPHALUS-INDUCING PROTEIN HOMOLOG"/>
    <property type="match status" value="1"/>
</dbReference>
<organism evidence="1 2">
    <name type="scientific">Helicoverpa armigera</name>
    <name type="common">Cotton bollworm</name>
    <name type="synonym">Heliothis armigera</name>
    <dbReference type="NCBI Taxonomy" id="29058"/>
    <lineage>
        <taxon>Eukaryota</taxon>
        <taxon>Metazoa</taxon>
        <taxon>Ecdysozoa</taxon>
        <taxon>Arthropoda</taxon>
        <taxon>Hexapoda</taxon>
        <taxon>Insecta</taxon>
        <taxon>Pterygota</taxon>
        <taxon>Neoptera</taxon>
        <taxon>Endopterygota</taxon>
        <taxon>Lepidoptera</taxon>
        <taxon>Glossata</taxon>
        <taxon>Ditrysia</taxon>
        <taxon>Noctuoidea</taxon>
        <taxon>Noctuidae</taxon>
        <taxon>Heliothinae</taxon>
        <taxon>Helicoverpa</taxon>
    </lineage>
</organism>
<dbReference type="Gene3D" id="2.60.40.10">
    <property type="entry name" value="Immunoglobulins"/>
    <property type="match status" value="1"/>
</dbReference>
<reference evidence="1 2" key="1">
    <citation type="journal article" date="2017" name="BMC Biol.">
        <title>Genomic innovations, transcriptional plasticity and gene loss underlying the evolution and divergence of two highly polyphagous and invasive Helicoverpa pest species.</title>
        <authorList>
            <person name="Pearce S.L."/>
            <person name="Clarke D.F."/>
            <person name="East P.D."/>
            <person name="Elfekih S."/>
            <person name="Gordon K.H."/>
            <person name="Jermiin L.S."/>
            <person name="McGaughran A."/>
            <person name="Oakeshott J.G."/>
            <person name="Papanikolaou A."/>
            <person name="Perera O.P."/>
            <person name="Rane R.V."/>
            <person name="Richards S."/>
            <person name="Tay W.T."/>
            <person name="Walsh T.K."/>
            <person name="Anderson A."/>
            <person name="Anderson C.J."/>
            <person name="Asgari S."/>
            <person name="Board P.G."/>
            <person name="Bretschneider A."/>
            <person name="Campbell P.M."/>
            <person name="Chertemps T."/>
            <person name="Christeller J.T."/>
            <person name="Coppin C.W."/>
            <person name="Downes S.J."/>
            <person name="Duan G."/>
            <person name="Farnsworth C.A."/>
            <person name="Good R.T."/>
            <person name="Han L.B."/>
            <person name="Han Y.C."/>
            <person name="Hatje K."/>
            <person name="Horne I."/>
            <person name="Huang Y.P."/>
            <person name="Hughes D.S."/>
            <person name="Jacquin-Joly E."/>
            <person name="James W."/>
            <person name="Jhangiani S."/>
            <person name="Kollmar M."/>
            <person name="Kuwar S.S."/>
            <person name="Li S."/>
            <person name="Liu N.Y."/>
            <person name="Maibeche M.T."/>
            <person name="Miller J.R."/>
            <person name="Montagne N."/>
            <person name="Perry T."/>
            <person name="Qu J."/>
            <person name="Song S.V."/>
            <person name="Sutton G.G."/>
            <person name="Vogel H."/>
            <person name="Walenz B.P."/>
            <person name="Xu W."/>
            <person name="Zhang H.J."/>
            <person name="Zou Z."/>
            <person name="Batterham P."/>
            <person name="Edwards O.R."/>
            <person name="Feyereisen R."/>
            <person name="Gibbs R.A."/>
            <person name="Heckel D.G."/>
            <person name="McGrath A."/>
            <person name="Robin C."/>
            <person name="Scherer S.E."/>
            <person name="Worley K.C."/>
            <person name="Wu Y.D."/>
        </authorList>
    </citation>
    <scope>NUCLEOTIDE SEQUENCE [LARGE SCALE GENOMIC DNA]</scope>
    <source>
        <strain evidence="1">Harm_GR_Male_#8</strain>
        <tissue evidence="1">Whole organism</tissue>
    </source>
</reference>
<accession>A0A2W1BWR5</accession>
<dbReference type="GO" id="GO:1904158">
    <property type="term" value="P:axonemal central apparatus assembly"/>
    <property type="evidence" value="ECO:0007669"/>
    <property type="project" value="TreeGrafter"/>
</dbReference>
<name>A0A2W1BWR5_HELAM</name>
<dbReference type="GO" id="GO:0003341">
    <property type="term" value="P:cilium movement"/>
    <property type="evidence" value="ECO:0007669"/>
    <property type="project" value="TreeGrafter"/>
</dbReference>